<name>A0A6J5MV70_9CAUD</name>
<gene>
    <name evidence="6" type="ORF">UFOVP558_26</name>
</gene>
<reference evidence="6" key="1">
    <citation type="submission" date="2020-04" db="EMBL/GenBank/DDBJ databases">
        <authorList>
            <person name="Chiriac C."/>
            <person name="Salcher M."/>
            <person name="Ghai R."/>
            <person name="Kavagutti S V."/>
        </authorList>
    </citation>
    <scope>NUCLEOTIDE SEQUENCE</scope>
</reference>
<protein>
    <submittedName>
        <fullName evidence="6">Archaeophage PsiM2, terminase large subunit</fullName>
    </submittedName>
</protein>
<evidence type="ECO:0000256" key="2">
    <source>
        <dbReference type="ARBA" id="ARBA00022741"/>
    </source>
</evidence>
<keyword evidence="3" id="KW-0067">ATP-binding</keyword>
<organism evidence="6">
    <name type="scientific">uncultured Caudovirales phage</name>
    <dbReference type="NCBI Taxonomy" id="2100421"/>
    <lineage>
        <taxon>Viruses</taxon>
        <taxon>Duplodnaviria</taxon>
        <taxon>Heunggongvirae</taxon>
        <taxon>Uroviricota</taxon>
        <taxon>Caudoviricetes</taxon>
        <taxon>Peduoviridae</taxon>
        <taxon>Maltschvirus</taxon>
        <taxon>Maltschvirus maltsch</taxon>
    </lineage>
</organism>
<dbReference type="GO" id="GO:0005524">
    <property type="term" value="F:ATP binding"/>
    <property type="evidence" value="ECO:0007669"/>
    <property type="project" value="UniProtKB-KW"/>
</dbReference>
<dbReference type="InterPro" id="IPR035421">
    <property type="entry name" value="Terminase_6C"/>
</dbReference>
<accession>A0A6J5MV70</accession>
<evidence type="ECO:0000313" key="6">
    <source>
        <dbReference type="EMBL" id="CAB4149747.1"/>
    </source>
</evidence>
<dbReference type="EMBL" id="LR796527">
    <property type="protein sequence ID" value="CAB4149747.1"/>
    <property type="molecule type" value="Genomic_DNA"/>
</dbReference>
<evidence type="ECO:0000259" key="5">
    <source>
        <dbReference type="Pfam" id="PF17289"/>
    </source>
</evidence>
<sequence length="515" mass="58553">MAAVEYELAVAKKRCTDSHLDFTRYFFKHRQQSKFLINWHHEYICDELEKVITGETENLVINVPPGSSKTETAVINFIARGLAKNPRARFLHLSYSDDLALLNSQTAREMIRSEEYQKLWPLQIAGDTKSKKRWNVLVNGKLAGGVYATSMSGQITGFRAGWMTEGFQGAILIDDPLKPEDASSKVKLKAANRRLLTTVKSRKANPKTPIILIMQRLHESDPTGFIKKGNLPGKWRYVTIPAMIDDAYVAALPEKYQEMIDGKVRDKLGRFSYWEYKEPIAELQVMAKGEALDDEGNLISRAVFNSQYQQHPVALGGNVIKGADFVRYTILPKIKYRIVYADTAQKTAERNDFSVFQCWGYGVDGKIYLLDQIRGKWEAPELQRRARAFWAKQKGEDIDKMGFLRRMMVEDKSSGTGLIQSLRLGDATNPAIPVKGIERSKDKFSRVNDGLPYIEAHMVCIPQDAPWTNDYIAEMEAFTPDDTHEHDDQIDPTIDAISDMLSTNNKLKTWERLGE</sequence>
<evidence type="ECO:0000256" key="3">
    <source>
        <dbReference type="ARBA" id="ARBA00022840"/>
    </source>
</evidence>
<keyword evidence="4" id="KW-0231">Viral genome packaging</keyword>
<dbReference type="InterPro" id="IPR006517">
    <property type="entry name" value="Phage_terminase_lsu-like_C"/>
</dbReference>
<keyword evidence="1" id="KW-1188">Viral release from host cell</keyword>
<evidence type="ECO:0000256" key="1">
    <source>
        <dbReference type="ARBA" id="ARBA00022612"/>
    </source>
</evidence>
<dbReference type="Pfam" id="PF17289">
    <property type="entry name" value="Terminase_6C"/>
    <property type="match status" value="1"/>
</dbReference>
<feature type="domain" description="Terminase large subunit gp17-like C-terminal" evidence="5">
    <location>
        <begin position="340"/>
        <end position="498"/>
    </location>
</feature>
<proteinExistence type="predicted"/>
<evidence type="ECO:0000256" key="4">
    <source>
        <dbReference type="ARBA" id="ARBA00023219"/>
    </source>
</evidence>
<keyword evidence="2" id="KW-0547">Nucleotide-binding</keyword>
<dbReference type="NCBIfam" id="TIGR01630">
    <property type="entry name" value="psiM2_ORF9"/>
    <property type="match status" value="1"/>
</dbReference>